<dbReference type="InterPro" id="IPR002711">
    <property type="entry name" value="HNH"/>
</dbReference>
<keyword evidence="2" id="KW-0808">Transferase</keyword>
<organism evidence="2 4">
    <name type="scientific">Microseira wollei NIES-4236</name>
    <dbReference type="NCBI Taxonomy" id="2530354"/>
    <lineage>
        <taxon>Bacteria</taxon>
        <taxon>Bacillati</taxon>
        <taxon>Cyanobacteriota</taxon>
        <taxon>Cyanophyceae</taxon>
        <taxon>Oscillatoriophycideae</taxon>
        <taxon>Aerosakkonematales</taxon>
        <taxon>Aerosakkonemataceae</taxon>
        <taxon>Microseira</taxon>
    </lineage>
</organism>
<evidence type="ECO:0000313" key="2">
    <source>
        <dbReference type="EMBL" id="GET39530.1"/>
    </source>
</evidence>
<gene>
    <name evidence="2" type="ORF">MiSe_43000</name>
    <name evidence="3" type="ORF">MiSe_43030</name>
</gene>
<keyword evidence="2" id="KW-0548">Nucleotidyltransferase</keyword>
<dbReference type="EMBL" id="BLAY01000067">
    <property type="protein sequence ID" value="GET39530.1"/>
    <property type="molecule type" value="Genomic_DNA"/>
</dbReference>
<sequence>MNPIIRGCSNYYSTKVSKETYSHCDNILDLQLRRWGKRRHPNKSLKWVHSKYWNSIGNRNWVFSTRKGQNAFKLQNHSDTKIVRSTKVKGEKSPYDGDLTYWSSRMGSHPEMPIDKAQLLKKQKGRCAYCGLTFRDGELLEIDHITPKFLGGNNSKSNKQLLHRHCHDTKTSLDKVSMREKHRVTEDPCEVESLTHGFEDESRW</sequence>
<dbReference type="AlphaFoldDB" id="A0AAV3XCE2"/>
<keyword evidence="2" id="KW-0695">RNA-directed DNA polymerase</keyword>
<feature type="domain" description="HNH nuclease" evidence="1">
    <location>
        <begin position="114"/>
        <end position="168"/>
    </location>
</feature>
<comment type="caution">
    <text evidence="2">The sequence shown here is derived from an EMBL/GenBank/DDBJ whole genome shotgun (WGS) entry which is preliminary data.</text>
</comment>
<keyword evidence="4" id="KW-1185">Reference proteome</keyword>
<proteinExistence type="predicted"/>
<dbReference type="InterPro" id="IPR013597">
    <property type="entry name" value="Mat_intron_G2"/>
</dbReference>
<accession>A0AAV3XCE2</accession>
<dbReference type="Gene3D" id="1.10.30.50">
    <property type="match status" value="1"/>
</dbReference>
<dbReference type="GO" id="GO:0003676">
    <property type="term" value="F:nucleic acid binding"/>
    <property type="evidence" value="ECO:0007669"/>
    <property type="project" value="InterPro"/>
</dbReference>
<evidence type="ECO:0000259" key="1">
    <source>
        <dbReference type="SMART" id="SM00507"/>
    </source>
</evidence>
<evidence type="ECO:0000313" key="3">
    <source>
        <dbReference type="EMBL" id="GET39533.1"/>
    </source>
</evidence>
<dbReference type="GO" id="GO:0004519">
    <property type="term" value="F:endonuclease activity"/>
    <property type="evidence" value="ECO:0007669"/>
    <property type="project" value="InterPro"/>
</dbReference>
<dbReference type="SMART" id="SM00507">
    <property type="entry name" value="HNHc"/>
    <property type="match status" value="1"/>
</dbReference>
<dbReference type="Pfam" id="PF08388">
    <property type="entry name" value="GIIM"/>
    <property type="match status" value="1"/>
</dbReference>
<reference evidence="2" key="1">
    <citation type="submission" date="2019-10" db="EMBL/GenBank/DDBJ databases">
        <title>Draft genome sequece of Microseira wollei NIES-4236.</title>
        <authorList>
            <person name="Yamaguchi H."/>
            <person name="Suzuki S."/>
            <person name="Kawachi M."/>
        </authorList>
    </citation>
    <scope>NUCLEOTIDE SEQUENCE</scope>
    <source>
        <strain evidence="2">NIES-4236</strain>
    </source>
</reference>
<protein>
    <submittedName>
        <fullName evidence="2">RNA-directed DNA polymerase</fullName>
    </submittedName>
</protein>
<dbReference type="CDD" id="cd00085">
    <property type="entry name" value="HNHc"/>
    <property type="match status" value="1"/>
</dbReference>
<dbReference type="Pfam" id="PF01844">
    <property type="entry name" value="HNH"/>
    <property type="match status" value="1"/>
</dbReference>
<evidence type="ECO:0000313" key="4">
    <source>
        <dbReference type="Proteomes" id="UP001050975"/>
    </source>
</evidence>
<dbReference type="EMBL" id="BLAY01000067">
    <property type="protein sequence ID" value="GET39533.1"/>
    <property type="molecule type" value="Genomic_DNA"/>
</dbReference>
<dbReference type="GO" id="GO:0008270">
    <property type="term" value="F:zinc ion binding"/>
    <property type="evidence" value="ECO:0007669"/>
    <property type="project" value="InterPro"/>
</dbReference>
<dbReference type="InterPro" id="IPR003615">
    <property type="entry name" value="HNH_nuc"/>
</dbReference>
<dbReference type="GO" id="GO:0003964">
    <property type="term" value="F:RNA-directed DNA polymerase activity"/>
    <property type="evidence" value="ECO:0007669"/>
    <property type="project" value="UniProtKB-KW"/>
</dbReference>
<dbReference type="Proteomes" id="UP001050975">
    <property type="component" value="Unassembled WGS sequence"/>
</dbReference>
<name>A0AAV3XCE2_9CYAN</name>